<accession>A0ACC0LPA3</accession>
<reference evidence="1" key="1">
    <citation type="submission" date="2022-02" db="EMBL/GenBank/DDBJ databases">
        <title>Plant Genome Project.</title>
        <authorList>
            <person name="Zhang R.-G."/>
        </authorList>
    </citation>
    <scope>NUCLEOTIDE SEQUENCE</scope>
    <source>
        <strain evidence="1">AT1</strain>
    </source>
</reference>
<dbReference type="EMBL" id="CM046398">
    <property type="protein sequence ID" value="KAI8530546.1"/>
    <property type="molecule type" value="Genomic_DNA"/>
</dbReference>
<gene>
    <name evidence="1" type="ORF">RHMOL_Rhmol11G0068200</name>
</gene>
<name>A0ACC0LPA3_RHOML</name>
<evidence type="ECO:0000313" key="2">
    <source>
        <dbReference type="Proteomes" id="UP001062846"/>
    </source>
</evidence>
<evidence type="ECO:0000313" key="1">
    <source>
        <dbReference type="EMBL" id="KAI8530546.1"/>
    </source>
</evidence>
<sequence>MSTYKSIQLHHGGHFNKTALSTMYLGGTCEMIDNIDIDLISFFDLREMVMSYGYPCTVKMYYLLPGAGLKDGIKEMCSDEEVTAMLDAYEGLPILCMYVTSGPMNEVVGLEVDEDMGVLVDEEDGEESDDPNYEEEEEKEDDDSYVPTRDIPIVSMLEWIRRKLMSRFQIKRMGMEKYTGTICPKIEKKLDWRIAAAKDCFAYYLGEFKFVVDCHDTTYTVDLNAMTCGCRLWGVMI</sequence>
<protein>
    <submittedName>
        <fullName evidence="1">Uncharacterized protein</fullName>
    </submittedName>
</protein>
<proteinExistence type="predicted"/>
<keyword evidence="2" id="KW-1185">Reference proteome</keyword>
<organism evidence="1 2">
    <name type="scientific">Rhododendron molle</name>
    <name type="common">Chinese azalea</name>
    <name type="synonym">Azalea mollis</name>
    <dbReference type="NCBI Taxonomy" id="49168"/>
    <lineage>
        <taxon>Eukaryota</taxon>
        <taxon>Viridiplantae</taxon>
        <taxon>Streptophyta</taxon>
        <taxon>Embryophyta</taxon>
        <taxon>Tracheophyta</taxon>
        <taxon>Spermatophyta</taxon>
        <taxon>Magnoliopsida</taxon>
        <taxon>eudicotyledons</taxon>
        <taxon>Gunneridae</taxon>
        <taxon>Pentapetalae</taxon>
        <taxon>asterids</taxon>
        <taxon>Ericales</taxon>
        <taxon>Ericaceae</taxon>
        <taxon>Ericoideae</taxon>
        <taxon>Rhodoreae</taxon>
        <taxon>Rhododendron</taxon>
    </lineage>
</organism>
<dbReference type="Proteomes" id="UP001062846">
    <property type="component" value="Chromosome 11"/>
</dbReference>
<comment type="caution">
    <text evidence="1">The sequence shown here is derived from an EMBL/GenBank/DDBJ whole genome shotgun (WGS) entry which is preliminary data.</text>
</comment>